<evidence type="ECO:0008006" key="3">
    <source>
        <dbReference type="Google" id="ProtNLM"/>
    </source>
</evidence>
<name>A0ABU6FZY3_9BACL</name>
<accession>A0ABU6FZY3</accession>
<dbReference type="SUPFAM" id="SSF54427">
    <property type="entry name" value="NTF2-like"/>
    <property type="match status" value="1"/>
</dbReference>
<dbReference type="RefSeq" id="WP_326071626.1">
    <property type="nucleotide sequence ID" value="NZ_JARLKY010000018.1"/>
</dbReference>
<organism evidence="1 2">
    <name type="scientific">Paenibacillus alba</name>
    <dbReference type="NCBI Taxonomy" id="1197127"/>
    <lineage>
        <taxon>Bacteria</taxon>
        <taxon>Bacillati</taxon>
        <taxon>Bacillota</taxon>
        <taxon>Bacilli</taxon>
        <taxon>Bacillales</taxon>
        <taxon>Paenibacillaceae</taxon>
        <taxon>Paenibacillus</taxon>
    </lineage>
</organism>
<evidence type="ECO:0000313" key="1">
    <source>
        <dbReference type="EMBL" id="MEC0227281.1"/>
    </source>
</evidence>
<comment type="caution">
    <text evidence="1">The sequence shown here is derived from an EMBL/GenBank/DDBJ whole genome shotgun (WGS) entry which is preliminary data.</text>
</comment>
<evidence type="ECO:0000313" key="2">
    <source>
        <dbReference type="Proteomes" id="UP001338137"/>
    </source>
</evidence>
<proteinExistence type="predicted"/>
<gene>
    <name evidence="1" type="ORF">P4I72_09105</name>
</gene>
<dbReference type="InterPro" id="IPR032710">
    <property type="entry name" value="NTF2-like_dom_sf"/>
</dbReference>
<keyword evidence="2" id="KW-1185">Reference proteome</keyword>
<sequence>MDKQNIDKLTEMFFNSFTNKNGMKPNVRGLHQLFIPNGIIIKTCGVKPEIYNLEQFIEPREKLLNDGLLIDFKEEEVSETTEIFGNIAHRFSLYQKSGLLSGVSFETKGMKTIQFIKKEDGWKISAVAWDDEREGLQIPEKYLAIHER</sequence>
<reference evidence="1 2" key="1">
    <citation type="submission" date="2023-03" db="EMBL/GenBank/DDBJ databases">
        <title>Bacillus Genome Sequencing.</title>
        <authorList>
            <person name="Dunlap C."/>
        </authorList>
    </citation>
    <scope>NUCLEOTIDE SEQUENCE [LARGE SCALE GENOMIC DNA]</scope>
    <source>
        <strain evidence="1 2">BD-533</strain>
    </source>
</reference>
<protein>
    <recommendedName>
        <fullName evidence="3">Nuclear transport factor 2 family protein</fullName>
    </recommendedName>
</protein>
<dbReference type="Proteomes" id="UP001338137">
    <property type="component" value="Unassembled WGS sequence"/>
</dbReference>
<dbReference type="EMBL" id="JARLKY010000018">
    <property type="protein sequence ID" value="MEC0227281.1"/>
    <property type="molecule type" value="Genomic_DNA"/>
</dbReference>